<evidence type="ECO:0000313" key="3">
    <source>
        <dbReference type="Proteomes" id="UP000622653"/>
    </source>
</evidence>
<accession>A0A8J7GME0</accession>
<name>A0A8J7GME0_9BACL</name>
<dbReference type="GO" id="GO:0003677">
    <property type="term" value="F:DNA binding"/>
    <property type="evidence" value="ECO:0007669"/>
    <property type="project" value="InterPro"/>
</dbReference>
<sequence>MAVSYKKLFHLLVDRDISNSELQKMAGFSGNIMTRMKREQYISLESVEKICNVLDCKVDDILEFTSDK</sequence>
<evidence type="ECO:0000259" key="1">
    <source>
        <dbReference type="PROSITE" id="PS50943"/>
    </source>
</evidence>
<proteinExistence type="predicted"/>
<dbReference type="AlphaFoldDB" id="A0A8J7GME0"/>
<dbReference type="Gene3D" id="1.10.260.40">
    <property type="entry name" value="lambda repressor-like DNA-binding domains"/>
    <property type="match status" value="1"/>
</dbReference>
<dbReference type="SUPFAM" id="SSF47413">
    <property type="entry name" value="lambda repressor-like DNA-binding domains"/>
    <property type="match status" value="1"/>
</dbReference>
<dbReference type="InterPro" id="IPR001387">
    <property type="entry name" value="Cro/C1-type_HTH"/>
</dbReference>
<comment type="caution">
    <text evidence="2">The sequence shown here is derived from an EMBL/GenBank/DDBJ whole genome shotgun (WGS) entry which is preliminary data.</text>
</comment>
<dbReference type="Pfam" id="PF13443">
    <property type="entry name" value="HTH_26"/>
    <property type="match status" value="1"/>
</dbReference>
<keyword evidence="3" id="KW-1185">Reference proteome</keyword>
<organism evidence="2 3">
    <name type="scientific">Savagea serpentis</name>
    <dbReference type="NCBI Taxonomy" id="2785297"/>
    <lineage>
        <taxon>Bacteria</taxon>
        <taxon>Bacillati</taxon>
        <taxon>Bacillota</taxon>
        <taxon>Bacilli</taxon>
        <taxon>Bacillales</taxon>
        <taxon>Caryophanaceae</taxon>
        <taxon>Savagea</taxon>
    </lineage>
</organism>
<feature type="domain" description="HTH cro/C1-type" evidence="1">
    <location>
        <begin position="39"/>
        <end position="61"/>
    </location>
</feature>
<protein>
    <submittedName>
        <fullName evidence="2">Helix-turn-helix transcriptional regulator</fullName>
    </submittedName>
</protein>
<gene>
    <name evidence="2" type="ORF">IRY55_09785</name>
</gene>
<dbReference type="EMBL" id="JADKPV010000005">
    <property type="protein sequence ID" value="MBF4501653.1"/>
    <property type="molecule type" value="Genomic_DNA"/>
</dbReference>
<dbReference type="RefSeq" id="WP_194563140.1">
    <property type="nucleotide sequence ID" value="NZ_JADKPV010000005.1"/>
</dbReference>
<reference evidence="2" key="1">
    <citation type="submission" date="2020-11" db="EMBL/GenBank/DDBJ databases">
        <title>Multidrug resistant novel bacterium Savagea serpentis sp. nov., isolated from the scats of a vine snake (Ahaetulla nasuta).</title>
        <authorList>
            <person name="Venkata Ramana V."/>
            <person name="Vikas Patil S."/>
            <person name="Yogita Lugani V."/>
        </authorList>
    </citation>
    <scope>NUCLEOTIDE SEQUENCE</scope>
    <source>
        <strain evidence="2">SN6</strain>
    </source>
</reference>
<evidence type="ECO:0000313" key="2">
    <source>
        <dbReference type="EMBL" id="MBF4501653.1"/>
    </source>
</evidence>
<dbReference type="Proteomes" id="UP000622653">
    <property type="component" value="Unassembled WGS sequence"/>
</dbReference>
<dbReference type="InterPro" id="IPR010982">
    <property type="entry name" value="Lambda_DNA-bd_dom_sf"/>
</dbReference>
<dbReference type="PROSITE" id="PS50943">
    <property type="entry name" value="HTH_CROC1"/>
    <property type="match status" value="1"/>
</dbReference>